<feature type="binding site" evidence="4">
    <location>
        <position position="397"/>
    </location>
    <ligand>
        <name>FAD</name>
        <dbReference type="ChEBI" id="CHEBI:57692"/>
    </ligand>
</feature>
<dbReference type="PRINTS" id="PR00757">
    <property type="entry name" value="AMINEOXDASEF"/>
</dbReference>
<evidence type="ECO:0000256" key="2">
    <source>
        <dbReference type="ARBA" id="ARBA00005995"/>
    </source>
</evidence>
<dbReference type="InterPro" id="IPR001613">
    <property type="entry name" value="Flavin_amine_oxidase"/>
</dbReference>
<comment type="similarity">
    <text evidence="2">Belongs to the flavin monoamine oxidase family.</text>
</comment>
<evidence type="ECO:0000256" key="3">
    <source>
        <dbReference type="ARBA" id="ARBA00023002"/>
    </source>
</evidence>
<sequence length="424" mass="45205">MKVVIAGAGLAGLTAATRLLAAGHDVAVLEGRDEVGGRSRSRPVDGGDVIELGGQHISRHHKRMRRLVSDAGLHIQRDRYLPGPVNWRQPGENAGRLIPRVKPREVLALGRLLVGSHSIWSINGAAGSPDRREQLDALSVANWLDRLGISGSVRHLAECFVADGAGGVEAGDISLLQFADFLTREGSIARFALTGMGLHGHIVEGTGALCAHLADQIGPRIRLNATVTAVDQDARGVTVHTEDGDTVHGDQAILAVPTPVLPDIRFSPDLPESVRNANANVRYGQGTKVAAVVDARRMRQAKGFIGGTTVRAGWRTDRVLYGFANTSLGAASPTALTEDLCQAFGVSPDAVQRVEIMAWSQDPFTRGTYVYLQPGQFAGFRRSLPHTSNRVHFAGAERSSWPTWMEGAVESGEDTANAVIAATD</sequence>
<dbReference type="Pfam" id="PF01593">
    <property type="entry name" value="Amino_oxidase"/>
    <property type="match status" value="2"/>
</dbReference>
<comment type="cofactor">
    <cofactor evidence="1">
        <name>FAD</name>
        <dbReference type="ChEBI" id="CHEBI:57692"/>
    </cofactor>
</comment>
<feature type="binding site" evidence="4">
    <location>
        <position position="227"/>
    </location>
    <ligand>
        <name>FAD</name>
        <dbReference type="ChEBI" id="CHEBI:57692"/>
    </ligand>
</feature>
<protein>
    <submittedName>
        <fullName evidence="6">Monoamine oxidase</fullName>
        <ecNumber evidence="6">1.4.3.10</ecNumber>
    </submittedName>
</protein>
<reference evidence="6 7" key="1">
    <citation type="submission" date="2018-06" db="EMBL/GenBank/DDBJ databases">
        <authorList>
            <consortium name="Pathogen Informatics"/>
            <person name="Doyle S."/>
        </authorList>
    </citation>
    <scope>NUCLEOTIDE SEQUENCE [LARGE SCALE GENOMIC DNA]</scope>
    <source>
        <strain evidence="6 7">NCTC4524</strain>
    </source>
</reference>
<dbReference type="Proteomes" id="UP000254945">
    <property type="component" value="Unassembled WGS sequence"/>
</dbReference>
<evidence type="ECO:0000313" key="7">
    <source>
        <dbReference type="Proteomes" id="UP000254945"/>
    </source>
</evidence>
<dbReference type="SUPFAM" id="SSF51905">
    <property type="entry name" value="FAD/NAD(P)-binding domain"/>
    <property type="match status" value="1"/>
</dbReference>
<dbReference type="AlphaFoldDB" id="A0A378T2X3"/>
<dbReference type="EMBL" id="UGQQ01000001">
    <property type="protein sequence ID" value="STZ54537.1"/>
    <property type="molecule type" value="Genomic_DNA"/>
</dbReference>
<feature type="domain" description="Amine oxidase" evidence="5">
    <location>
        <begin position="336"/>
        <end position="420"/>
    </location>
</feature>
<evidence type="ECO:0000256" key="4">
    <source>
        <dbReference type="PIRSR" id="PIRSR601613-1"/>
    </source>
</evidence>
<dbReference type="Gene3D" id="3.50.50.60">
    <property type="entry name" value="FAD/NAD(P)-binding domain"/>
    <property type="match status" value="1"/>
</dbReference>
<organism evidence="6 7">
    <name type="scientific">Mycolicibacterium senegalense</name>
    <dbReference type="NCBI Taxonomy" id="1796"/>
    <lineage>
        <taxon>Bacteria</taxon>
        <taxon>Bacillati</taxon>
        <taxon>Actinomycetota</taxon>
        <taxon>Actinomycetes</taxon>
        <taxon>Mycobacteriales</taxon>
        <taxon>Mycobacteriaceae</taxon>
        <taxon>Mycolicibacterium</taxon>
    </lineage>
</organism>
<dbReference type="EC" id="1.4.3.10" evidence="6"/>
<dbReference type="InterPro" id="IPR050703">
    <property type="entry name" value="Flavin_MAO"/>
</dbReference>
<dbReference type="InterPro" id="IPR002937">
    <property type="entry name" value="Amino_oxidase"/>
</dbReference>
<dbReference type="RefSeq" id="WP_167334968.1">
    <property type="nucleotide sequence ID" value="NZ_UGQQ01000001.1"/>
</dbReference>
<accession>A0A378T2X3</accession>
<evidence type="ECO:0000256" key="1">
    <source>
        <dbReference type="ARBA" id="ARBA00001974"/>
    </source>
</evidence>
<feature type="binding site" evidence="4">
    <location>
        <position position="323"/>
    </location>
    <ligand>
        <name>substrate</name>
    </ligand>
</feature>
<name>A0A378T2X3_9MYCO</name>
<dbReference type="PANTHER" id="PTHR43563">
    <property type="entry name" value="AMINE OXIDASE"/>
    <property type="match status" value="1"/>
</dbReference>
<keyword evidence="3 6" id="KW-0560">Oxidoreductase</keyword>
<dbReference type="STRING" id="1796.ABW05_01535"/>
<evidence type="ECO:0000313" key="6">
    <source>
        <dbReference type="EMBL" id="STZ54537.1"/>
    </source>
</evidence>
<evidence type="ECO:0000259" key="5">
    <source>
        <dbReference type="Pfam" id="PF01593"/>
    </source>
</evidence>
<dbReference type="PANTHER" id="PTHR43563:SF1">
    <property type="entry name" value="AMINE OXIDASE [FLAVIN-CONTAINING] B"/>
    <property type="match status" value="1"/>
</dbReference>
<gene>
    <name evidence="6" type="primary">puo_2</name>
    <name evidence="6" type="ORF">NCTC4524_02173</name>
</gene>
<proteinExistence type="inferred from homology"/>
<dbReference type="GO" id="GO:0050232">
    <property type="term" value="F:putrescine oxidase activity"/>
    <property type="evidence" value="ECO:0007669"/>
    <property type="project" value="UniProtKB-EC"/>
</dbReference>
<feature type="domain" description="Amine oxidase" evidence="5">
    <location>
        <begin position="10"/>
        <end position="300"/>
    </location>
</feature>
<dbReference type="InterPro" id="IPR036188">
    <property type="entry name" value="FAD/NAD-bd_sf"/>
</dbReference>